<keyword evidence="3" id="KW-0804">Transcription</keyword>
<dbReference type="InterPro" id="IPR036388">
    <property type="entry name" value="WH-like_DNA-bd_sf"/>
</dbReference>
<evidence type="ECO:0000256" key="3">
    <source>
        <dbReference type="ARBA" id="ARBA00023163"/>
    </source>
</evidence>
<feature type="region of interest" description="Disordered" evidence="4">
    <location>
        <begin position="275"/>
        <end position="298"/>
    </location>
</feature>
<reference evidence="7 8" key="1">
    <citation type="submission" date="2023-07" db="EMBL/GenBank/DDBJ databases">
        <title>Genomic Encyclopedia of Type Strains, Phase IV (KMG-IV): sequencing the most valuable type-strain genomes for metagenomic binning, comparative biology and taxonomic classification.</title>
        <authorList>
            <person name="Goeker M."/>
        </authorList>
    </citation>
    <scope>NUCLEOTIDE SEQUENCE [LARGE SCALE GENOMIC DNA]</scope>
    <source>
        <strain evidence="7 8">DSM 338</strain>
    </source>
</reference>
<evidence type="ECO:0000313" key="7">
    <source>
        <dbReference type="EMBL" id="MDR6334919.1"/>
    </source>
</evidence>
<evidence type="ECO:0000259" key="6">
    <source>
        <dbReference type="PROSITE" id="PS51078"/>
    </source>
</evidence>
<evidence type="ECO:0000256" key="2">
    <source>
        <dbReference type="ARBA" id="ARBA00023125"/>
    </source>
</evidence>
<dbReference type="PANTHER" id="PTHR30136">
    <property type="entry name" value="HELIX-TURN-HELIX TRANSCRIPTIONAL REGULATOR, ICLR FAMILY"/>
    <property type="match status" value="1"/>
</dbReference>
<evidence type="ECO:0000313" key="8">
    <source>
        <dbReference type="Proteomes" id="UP001245370"/>
    </source>
</evidence>
<dbReference type="Gene3D" id="1.10.10.10">
    <property type="entry name" value="Winged helix-like DNA-binding domain superfamily/Winged helix DNA-binding domain"/>
    <property type="match status" value="1"/>
</dbReference>
<dbReference type="Pfam" id="PF09339">
    <property type="entry name" value="HTH_IclR"/>
    <property type="match status" value="1"/>
</dbReference>
<feature type="region of interest" description="Disordered" evidence="4">
    <location>
        <begin position="1"/>
        <end position="31"/>
    </location>
</feature>
<evidence type="ECO:0000259" key="5">
    <source>
        <dbReference type="PROSITE" id="PS51077"/>
    </source>
</evidence>
<dbReference type="Gene3D" id="3.30.450.40">
    <property type="match status" value="1"/>
</dbReference>
<dbReference type="PROSITE" id="PS51077">
    <property type="entry name" value="HTH_ICLR"/>
    <property type="match status" value="1"/>
</dbReference>
<dbReference type="InterPro" id="IPR005471">
    <property type="entry name" value="Tscrpt_reg_IclR_N"/>
</dbReference>
<proteinExistence type="predicted"/>
<protein>
    <submittedName>
        <fullName evidence="7">DNA-binding IclR family transcriptional regulator</fullName>
    </submittedName>
</protein>
<evidence type="ECO:0000256" key="1">
    <source>
        <dbReference type="ARBA" id="ARBA00023015"/>
    </source>
</evidence>
<dbReference type="GeneID" id="95764315"/>
<gene>
    <name evidence="7" type="ORF">GGQ86_003409</name>
</gene>
<dbReference type="GO" id="GO:0003677">
    <property type="term" value="F:DNA binding"/>
    <property type="evidence" value="ECO:0007669"/>
    <property type="project" value="UniProtKB-KW"/>
</dbReference>
<evidence type="ECO:0000256" key="4">
    <source>
        <dbReference type="SAM" id="MobiDB-lite"/>
    </source>
</evidence>
<dbReference type="EMBL" id="JAVDPY010000006">
    <property type="protein sequence ID" value="MDR6334919.1"/>
    <property type="molecule type" value="Genomic_DNA"/>
</dbReference>
<sequence>MAGGLKVPAAGAGGPEHPSGATPDATPESAGGTQSIERAVVLLMLVGRAGAEGARLADLVASSGLSKPTVRRVLLALVRAGLVDQDEASRRYHVGPEAYVLGTLAAPRFGIHALALDGLSRIARQSGDCAFLSVPRGAFSVCLHREEGTWPIRTHVLQAGDRHPLGIGAGGLAILAALPEAEAARIIEANAAALAAYPGYSPALLRGAMSDTRARGYALNPGLYVAGSWGIGVPVRGPDGRPLGALSLAAIESRLGAERQKELVPLLQREAAALEAKLGGSERGPPQRPARSMARPAS</sequence>
<dbReference type="PANTHER" id="PTHR30136:SF39">
    <property type="entry name" value="TRANSCRIPTIONAL REGULATORY PROTEIN"/>
    <property type="match status" value="1"/>
</dbReference>
<dbReference type="Proteomes" id="UP001245370">
    <property type="component" value="Unassembled WGS sequence"/>
</dbReference>
<keyword evidence="2 7" id="KW-0238">DNA-binding</keyword>
<dbReference type="InterPro" id="IPR014757">
    <property type="entry name" value="Tscrpt_reg_IclR_C"/>
</dbReference>
<dbReference type="SUPFAM" id="SSF46785">
    <property type="entry name" value="Winged helix' DNA-binding domain"/>
    <property type="match status" value="1"/>
</dbReference>
<accession>A0ABU1KK34</accession>
<dbReference type="Pfam" id="PF01614">
    <property type="entry name" value="IclR_C"/>
    <property type="match status" value="1"/>
</dbReference>
<dbReference type="InterPro" id="IPR029016">
    <property type="entry name" value="GAF-like_dom_sf"/>
</dbReference>
<keyword evidence="8" id="KW-1185">Reference proteome</keyword>
<comment type="caution">
    <text evidence="7">The sequence shown here is derived from an EMBL/GenBank/DDBJ whole genome shotgun (WGS) entry which is preliminary data.</text>
</comment>
<dbReference type="RefSeq" id="WP_281808688.1">
    <property type="nucleotide sequence ID" value="NZ_BSDO01000005.1"/>
</dbReference>
<dbReference type="InterPro" id="IPR036390">
    <property type="entry name" value="WH_DNA-bd_sf"/>
</dbReference>
<feature type="domain" description="IclR-ED" evidence="6">
    <location>
        <begin position="97"/>
        <end position="280"/>
    </location>
</feature>
<dbReference type="InterPro" id="IPR050707">
    <property type="entry name" value="HTH_MetabolicPath_Reg"/>
</dbReference>
<dbReference type="PROSITE" id="PS51078">
    <property type="entry name" value="ICLR_ED"/>
    <property type="match status" value="1"/>
</dbReference>
<name>A0ABU1KK34_XANFL</name>
<dbReference type="SMART" id="SM00346">
    <property type="entry name" value="HTH_ICLR"/>
    <property type="match status" value="1"/>
</dbReference>
<dbReference type="SUPFAM" id="SSF55781">
    <property type="entry name" value="GAF domain-like"/>
    <property type="match status" value="1"/>
</dbReference>
<organism evidence="7 8">
    <name type="scientific">Xanthobacter flavus</name>
    <dbReference type="NCBI Taxonomy" id="281"/>
    <lineage>
        <taxon>Bacteria</taxon>
        <taxon>Pseudomonadati</taxon>
        <taxon>Pseudomonadota</taxon>
        <taxon>Alphaproteobacteria</taxon>
        <taxon>Hyphomicrobiales</taxon>
        <taxon>Xanthobacteraceae</taxon>
        <taxon>Xanthobacter</taxon>
    </lineage>
</organism>
<feature type="domain" description="HTH iclR-type" evidence="5">
    <location>
        <begin position="33"/>
        <end position="96"/>
    </location>
</feature>
<keyword evidence="1" id="KW-0805">Transcription regulation</keyword>